<evidence type="ECO:0000313" key="3">
    <source>
        <dbReference type="EMBL" id="GAV54445.1"/>
    </source>
</evidence>
<evidence type="ECO:0000256" key="2">
    <source>
        <dbReference type="SAM" id="Phobius"/>
    </source>
</evidence>
<evidence type="ECO:0000256" key="1">
    <source>
        <dbReference type="SAM" id="MobiDB-lite"/>
    </source>
</evidence>
<feature type="region of interest" description="Disordered" evidence="1">
    <location>
        <begin position="248"/>
        <end position="297"/>
    </location>
</feature>
<feature type="transmembrane region" description="Helical" evidence="2">
    <location>
        <begin position="108"/>
        <end position="134"/>
    </location>
</feature>
<dbReference type="Proteomes" id="UP000187013">
    <property type="component" value="Unassembled WGS sequence"/>
</dbReference>
<keyword evidence="2" id="KW-0472">Membrane</keyword>
<dbReference type="EMBL" id="BDGX01000038">
    <property type="protein sequence ID" value="GAV54445.1"/>
    <property type="molecule type" value="Genomic_DNA"/>
</dbReference>
<feature type="transmembrane region" description="Helical" evidence="2">
    <location>
        <begin position="17"/>
        <end position="37"/>
    </location>
</feature>
<gene>
    <name evidence="3" type="ORF">ZYGR_0AL01770</name>
</gene>
<keyword evidence="2" id="KW-0812">Transmembrane</keyword>
<evidence type="ECO:0008006" key="5">
    <source>
        <dbReference type="Google" id="ProtNLM"/>
    </source>
</evidence>
<dbReference type="OrthoDB" id="4069321at2759"/>
<proteinExistence type="predicted"/>
<comment type="caution">
    <text evidence="3">The sequence shown here is derived from an EMBL/GenBank/DDBJ whole genome shotgun (WGS) entry which is preliminary data.</text>
</comment>
<name>A0A1Q3AFP1_ZYGRO</name>
<feature type="compositionally biased region" description="Polar residues" evidence="1">
    <location>
        <begin position="261"/>
        <end position="279"/>
    </location>
</feature>
<feature type="transmembrane region" description="Helical" evidence="2">
    <location>
        <begin position="49"/>
        <end position="70"/>
    </location>
</feature>
<dbReference type="AlphaFoldDB" id="A0A1Q3AFP1"/>
<protein>
    <recommendedName>
        <fullName evidence="5">Protein LDB16</fullName>
    </recommendedName>
</protein>
<organism evidence="3 4">
    <name type="scientific">Zygosaccharomyces rouxii</name>
    <dbReference type="NCBI Taxonomy" id="4956"/>
    <lineage>
        <taxon>Eukaryota</taxon>
        <taxon>Fungi</taxon>
        <taxon>Dikarya</taxon>
        <taxon>Ascomycota</taxon>
        <taxon>Saccharomycotina</taxon>
        <taxon>Saccharomycetes</taxon>
        <taxon>Saccharomycetales</taxon>
        <taxon>Saccharomycetaceae</taxon>
        <taxon>Zygosaccharomyces</taxon>
    </lineage>
</organism>
<accession>A0A1Q3AFP1</accession>
<keyword evidence="2" id="KW-1133">Transmembrane helix</keyword>
<sequence>MKFIEQVVSFGKDLGLFLIYSCGYCTSVFFDYTISWIPPIYGTLIRTITFFRTLLFAPIRIIIKVVLQLFLLPVNIPLRLFLGTSLKGILLFATSWTDGYVIFTILQYWLALTIFGVSIGAVCGTSLSILHSIWRIPDIYIEIPVKFWKHVPSLGAWVKNRLPFYRYGEAQLNGKGSEFKGAPPSPLLTPSSQSPRSPILADFTHSELPVTPKYRSYSKQSSRPPSISKESIMKVASKLPSDFFQQAQSGSKLDGERQPYMSPSQFSQDSTQNSSTELTNLWDKVEESPTTFKTEDGLATLSRRRTFLDSDKTGKPAAK</sequence>
<reference evidence="3 4" key="1">
    <citation type="submission" date="2016-08" db="EMBL/GenBank/DDBJ databases">
        <title>Draft genome sequence of allopolyploid Zygosaccharomyces rouxii.</title>
        <authorList>
            <person name="Watanabe J."/>
            <person name="Uehara K."/>
            <person name="Mogi Y."/>
            <person name="Tsukioka Y."/>
        </authorList>
    </citation>
    <scope>NUCLEOTIDE SEQUENCE [LARGE SCALE GENOMIC DNA]</scope>
    <source>
        <strain evidence="3 4">NBRC 110957</strain>
    </source>
</reference>
<evidence type="ECO:0000313" key="4">
    <source>
        <dbReference type="Proteomes" id="UP000187013"/>
    </source>
</evidence>